<feature type="domain" description="FAD-dependent urate hydroxylase HpyO/Asp monooxygenase CreE-like FAD/NAD(P)-binding" evidence="1">
    <location>
        <begin position="86"/>
        <end position="190"/>
    </location>
</feature>
<dbReference type="Proteomes" id="UP001224775">
    <property type="component" value="Unassembled WGS sequence"/>
</dbReference>
<dbReference type="EMBL" id="JATAAI010000008">
    <property type="protein sequence ID" value="KAK1743689.1"/>
    <property type="molecule type" value="Genomic_DNA"/>
</dbReference>
<keyword evidence="3" id="KW-1185">Reference proteome</keyword>
<dbReference type="Gene3D" id="3.50.50.60">
    <property type="entry name" value="FAD/NAD(P)-binding domain"/>
    <property type="match status" value="1"/>
</dbReference>
<dbReference type="SUPFAM" id="SSF51905">
    <property type="entry name" value="FAD/NAD(P)-binding domain"/>
    <property type="match status" value="1"/>
</dbReference>
<dbReference type="Pfam" id="PF13454">
    <property type="entry name" value="NAD_binding_9"/>
    <property type="match status" value="1"/>
</dbReference>
<dbReference type="InterPro" id="IPR038732">
    <property type="entry name" value="HpyO/CreE_NAD-binding"/>
</dbReference>
<evidence type="ECO:0000259" key="1">
    <source>
        <dbReference type="Pfam" id="PF13454"/>
    </source>
</evidence>
<reference evidence="2" key="1">
    <citation type="submission" date="2023-06" db="EMBL/GenBank/DDBJ databases">
        <title>Survivors Of The Sea: Transcriptome response of Skeletonema marinoi to long-term dormancy.</title>
        <authorList>
            <person name="Pinder M.I.M."/>
            <person name="Kourtchenko O."/>
            <person name="Robertson E.K."/>
            <person name="Larsson T."/>
            <person name="Maumus F."/>
            <person name="Osuna-Cruz C.M."/>
            <person name="Vancaester E."/>
            <person name="Stenow R."/>
            <person name="Vandepoele K."/>
            <person name="Ploug H."/>
            <person name="Bruchert V."/>
            <person name="Godhe A."/>
            <person name="Topel M."/>
        </authorList>
    </citation>
    <scope>NUCLEOTIDE SEQUENCE</scope>
    <source>
        <strain evidence="2">R05AC</strain>
    </source>
</reference>
<accession>A0AAD8YDP4</accession>
<protein>
    <submittedName>
        <fullName evidence="2">D-amino acid dehydrogenase</fullName>
    </submittedName>
</protein>
<proteinExistence type="predicted"/>
<sequence>MDIQYASHSNILHQTGFWQSCFAAFGIAPLIRPPPMICHYYRDLLSKPRSSGSSVFAVNKINDKSAADFIETTPHYVDLTSQPRIAIVGGGIAGVTAANALCKKLSSNNVTAKIVIFEGDEYGSNNEVDFSNHQQPSWLAATARNANTICPGASFHVMSQRSTLIKIMKDTVREWYEERQNWPQKENLAADHLLRSDNFDYPPPYFALHLFRCVGPSASWDERATFLTFLTSFLKTSLFSTEHDVHERGKLIYQLAKSNRVLFLGAMNDSSVLASKTGLSRGFISLYRSRQDAMHDFQEGESFGEDFALLSYEEAVKLEARIKNLPISEEVVAVHRKADYTADCAAFIKDLTNKITQEYGVEYKMVFKGRFMV</sequence>
<dbReference type="InterPro" id="IPR036188">
    <property type="entry name" value="FAD/NAD-bd_sf"/>
</dbReference>
<evidence type="ECO:0000313" key="2">
    <source>
        <dbReference type="EMBL" id="KAK1743689.1"/>
    </source>
</evidence>
<evidence type="ECO:0000313" key="3">
    <source>
        <dbReference type="Proteomes" id="UP001224775"/>
    </source>
</evidence>
<comment type="caution">
    <text evidence="2">The sequence shown here is derived from an EMBL/GenBank/DDBJ whole genome shotgun (WGS) entry which is preliminary data.</text>
</comment>
<dbReference type="AlphaFoldDB" id="A0AAD8YDP4"/>
<name>A0AAD8YDP4_9STRA</name>
<organism evidence="2 3">
    <name type="scientific">Skeletonema marinoi</name>
    <dbReference type="NCBI Taxonomy" id="267567"/>
    <lineage>
        <taxon>Eukaryota</taxon>
        <taxon>Sar</taxon>
        <taxon>Stramenopiles</taxon>
        <taxon>Ochrophyta</taxon>
        <taxon>Bacillariophyta</taxon>
        <taxon>Coscinodiscophyceae</taxon>
        <taxon>Thalassiosirophycidae</taxon>
        <taxon>Thalassiosirales</taxon>
        <taxon>Skeletonemataceae</taxon>
        <taxon>Skeletonema</taxon>
        <taxon>Skeletonema marinoi-dohrnii complex</taxon>
    </lineage>
</organism>
<gene>
    <name evidence="2" type="ORF">QTG54_005286</name>
</gene>